<dbReference type="EMBL" id="QUTG01003009">
    <property type="protein sequence ID" value="RHY93647.1"/>
    <property type="molecule type" value="Genomic_DNA"/>
</dbReference>
<dbReference type="PANTHER" id="PTHR12886">
    <property type="entry name" value="PIG-M MANNOSYLTRANSFERASE"/>
    <property type="match status" value="1"/>
</dbReference>
<comment type="pathway">
    <text evidence="2 11">Glycolipid biosynthesis; glycosylphosphatidylinositol-anchor biosynthesis.</text>
</comment>
<dbReference type="AlphaFoldDB" id="A0A418DF40"/>
<comment type="subcellular location">
    <subcellularLocation>
        <location evidence="1 11">Endoplasmic reticulum membrane</location>
        <topology evidence="1 11">Multi-pass membrane protein</topology>
    </subcellularLocation>
</comment>
<comment type="caution">
    <text evidence="12">The sequence shown here is derived from an EMBL/GenBank/DDBJ whole genome shotgun (WGS) entry which is preliminary data.</text>
</comment>
<dbReference type="UniPathway" id="UPA00196"/>
<evidence type="ECO:0000256" key="6">
    <source>
        <dbReference type="ARBA" id="ARBA00022679"/>
    </source>
</evidence>
<feature type="transmembrane region" description="Helical" evidence="11">
    <location>
        <begin position="24"/>
        <end position="45"/>
    </location>
</feature>
<evidence type="ECO:0000256" key="10">
    <source>
        <dbReference type="ARBA" id="ARBA00023136"/>
    </source>
</evidence>
<evidence type="ECO:0000256" key="2">
    <source>
        <dbReference type="ARBA" id="ARBA00004687"/>
    </source>
</evidence>
<organism evidence="12 13">
    <name type="scientific">Aphanomyces astaci</name>
    <name type="common">Crayfish plague agent</name>
    <dbReference type="NCBI Taxonomy" id="112090"/>
    <lineage>
        <taxon>Eukaryota</taxon>
        <taxon>Sar</taxon>
        <taxon>Stramenopiles</taxon>
        <taxon>Oomycota</taxon>
        <taxon>Saprolegniomycetes</taxon>
        <taxon>Saprolegniales</taxon>
        <taxon>Verrucalvaceae</taxon>
        <taxon>Aphanomyces</taxon>
    </lineage>
</organism>
<dbReference type="EC" id="2.4.1.-" evidence="11"/>
<dbReference type="GO" id="GO:1990529">
    <property type="term" value="C:glycosylphosphatidylinositol-mannosyltransferase I complex"/>
    <property type="evidence" value="ECO:0007669"/>
    <property type="project" value="TreeGrafter"/>
</dbReference>
<keyword evidence="9 11" id="KW-1133">Transmembrane helix</keyword>
<sequence length="57" mass="6753">MVQYFLWYSAYLALVLPTTDLKGWQGVAIIGAWFGGELHWLYWAYELEMMGRNTFFP</sequence>
<evidence type="ECO:0000313" key="12">
    <source>
        <dbReference type="EMBL" id="RHY93647.1"/>
    </source>
</evidence>
<comment type="function">
    <text evidence="11">Catalytic subunit of the glycosylphosphatidylinositol-mannosyltransferase I complex which catalyzes the transfer of the first mannose, via an alpha-1,4 bond from a dolichol-phosphate-mannose (Dol-P-Man) to the glucosaminyl acyl phosphatidylinositol (GlcN-(acyl)PI) intermediate to generate alpha-D-Man-(1-&gt;4)-alpha-D-GlcN-(1-&gt;6)-(1-radyl,2-acyl-sn-glycero-3-phospho)-2-acyl-inositol and participates in the sixth step of the glycosylphosphatidylinositol-anchor biosynthesis.</text>
</comment>
<evidence type="ECO:0000256" key="3">
    <source>
        <dbReference type="ARBA" id="ARBA00011071"/>
    </source>
</evidence>
<reference evidence="12 13" key="1">
    <citation type="submission" date="2018-08" db="EMBL/GenBank/DDBJ databases">
        <title>Aphanomyces genome sequencing and annotation.</title>
        <authorList>
            <person name="Minardi D."/>
            <person name="Oidtmann B."/>
            <person name="Van Der Giezen M."/>
            <person name="Studholme D.J."/>
        </authorList>
    </citation>
    <scope>NUCLEOTIDE SEQUENCE [LARGE SCALE GENOMIC DNA]</scope>
    <source>
        <strain evidence="12 13">Sv</strain>
    </source>
</reference>
<comment type="similarity">
    <text evidence="3 11">Belongs to the PIGM family.</text>
</comment>
<dbReference type="VEuPathDB" id="FungiDB:H257_06228"/>
<keyword evidence="5 11" id="KW-0328">Glycosyltransferase</keyword>
<protein>
    <recommendedName>
        <fullName evidence="11">GPI mannosyltransferase 1</fullName>
        <ecNumber evidence="11">2.4.1.-</ecNumber>
    </recommendedName>
    <alternativeName>
        <fullName evidence="11">GPI mannosyltransferase I</fullName>
    </alternativeName>
</protein>
<proteinExistence type="inferred from homology"/>
<accession>A0A418DF40</accession>
<keyword evidence="8 11" id="KW-0256">Endoplasmic reticulum</keyword>
<keyword evidence="4 11" id="KW-0337">GPI-anchor biosynthesis</keyword>
<dbReference type="PANTHER" id="PTHR12886:SF0">
    <property type="entry name" value="GPI MANNOSYLTRANSFERASE 1"/>
    <property type="match status" value="1"/>
</dbReference>
<evidence type="ECO:0000256" key="1">
    <source>
        <dbReference type="ARBA" id="ARBA00004477"/>
    </source>
</evidence>
<evidence type="ECO:0000256" key="5">
    <source>
        <dbReference type="ARBA" id="ARBA00022676"/>
    </source>
</evidence>
<dbReference type="GO" id="GO:0006506">
    <property type="term" value="P:GPI anchor biosynthetic process"/>
    <property type="evidence" value="ECO:0007669"/>
    <property type="project" value="UniProtKB-UniPathway"/>
</dbReference>
<dbReference type="GO" id="GO:0005789">
    <property type="term" value="C:endoplasmic reticulum membrane"/>
    <property type="evidence" value="ECO:0007669"/>
    <property type="project" value="UniProtKB-SubCell"/>
</dbReference>
<evidence type="ECO:0000313" key="13">
    <source>
        <dbReference type="Proteomes" id="UP000285712"/>
    </source>
</evidence>
<dbReference type="Pfam" id="PF05007">
    <property type="entry name" value="Mannosyl_trans"/>
    <property type="match status" value="1"/>
</dbReference>
<comment type="caution">
    <text evidence="11">Lacks conserved residue(s) required for the propagation of feature annotation.</text>
</comment>
<keyword evidence="6 11" id="KW-0808">Transferase</keyword>
<feature type="non-terminal residue" evidence="12">
    <location>
        <position position="57"/>
    </location>
</feature>
<evidence type="ECO:0000256" key="9">
    <source>
        <dbReference type="ARBA" id="ARBA00022989"/>
    </source>
</evidence>
<dbReference type="Proteomes" id="UP000285712">
    <property type="component" value="Unassembled WGS sequence"/>
</dbReference>
<evidence type="ECO:0000256" key="4">
    <source>
        <dbReference type="ARBA" id="ARBA00022502"/>
    </source>
</evidence>
<dbReference type="GO" id="GO:0051751">
    <property type="term" value="F:alpha-1,4-mannosyltransferase activity"/>
    <property type="evidence" value="ECO:0007669"/>
    <property type="project" value="InterPro"/>
</dbReference>
<gene>
    <name evidence="12" type="ORF">DYB35_001096</name>
</gene>
<evidence type="ECO:0000256" key="8">
    <source>
        <dbReference type="ARBA" id="ARBA00022824"/>
    </source>
</evidence>
<evidence type="ECO:0000256" key="7">
    <source>
        <dbReference type="ARBA" id="ARBA00022692"/>
    </source>
</evidence>
<evidence type="ECO:0000256" key="11">
    <source>
        <dbReference type="RuleBase" id="RU365064"/>
    </source>
</evidence>
<name>A0A418DF40_APHAT</name>
<dbReference type="GO" id="GO:0004376">
    <property type="term" value="F:GPI mannosyltransferase activity"/>
    <property type="evidence" value="ECO:0007669"/>
    <property type="project" value="InterPro"/>
</dbReference>
<keyword evidence="10 11" id="KW-0472">Membrane</keyword>
<dbReference type="InterPro" id="IPR007704">
    <property type="entry name" value="PIG-M"/>
</dbReference>
<keyword evidence="7 11" id="KW-0812">Transmembrane</keyword>